<comment type="caution">
    <text evidence="1">The sequence shown here is derived from an EMBL/GenBank/DDBJ whole genome shotgun (WGS) entry which is preliminary data.</text>
</comment>
<dbReference type="AlphaFoldDB" id="A0A9D7XGL4"/>
<evidence type="ECO:0000313" key="2">
    <source>
        <dbReference type="Proteomes" id="UP000808349"/>
    </source>
</evidence>
<dbReference type="Proteomes" id="UP000808349">
    <property type="component" value="Unassembled WGS sequence"/>
</dbReference>
<sequence length="173" mass="20014">MEFITNNSPWIIGYPIHESYSLLELKAFHLISIINASKTSNSIEDLNTLLIKEYEMSEVSRILIEIAVQIRNQIDLDCSTFEGRKYNPNSSTGKLTINYQSASCRTIDLSFREACNKIIHAKHINFDLLNPNSIKEYDYMNPQIYLYGDFNGHEWKTELDILKFISILIGIKN</sequence>
<protein>
    <submittedName>
        <fullName evidence="1">Uncharacterized protein</fullName>
    </submittedName>
</protein>
<name>A0A9D7XGL4_9BACT</name>
<organism evidence="1 2">
    <name type="scientific">Candidatus Defluviibacterium haderslevense</name>
    <dbReference type="NCBI Taxonomy" id="2981993"/>
    <lineage>
        <taxon>Bacteria</taxon>
        <taxon>Pseudomonadati</taxon>
        <taxon>Bacteroidota</taxon>
        <taxon>Saprospiria</taxon>
        <taxon>Saprospirales</taxon>
        <taxon>Saprospiraceae</taxon>
        <taxon>Candidatus Defluviibacterium</taxon>
    </lineage>
</organism>
<dbReference type="EMBL" id="JADKFW010000004">
    <property type="protein sequence ID" value="MBK9716818.1"/>
    <property type="molecule type" value="Genomic_DNA"/>
</dbReference>
<proteinExistence type="predicted"/>
<reference evidence="1 2" key="1">
    <citation type="submission" date="2020-10" db="EMBL/GenBank/DDBJ databases">
        <title>Connecting structure to function with the recovery of over 1000 high-quality activated sludge metagenome-assembled genomes encoding full-length rRNA genes using long-read sequencing.</title>
        <authorList>
            <person name="Singleton C.M."/>
            <person name="Petriglieri F."/>
            <person name="Kristensen J.M."/>
            <person name="Kirkegaard R.H."/>
            <person name="Michaelsen T.Y."/>
            <person name="Andersen M.H."/>
            <person name="Karst S.M."/>
            <person name="Dueholm M.S."/>
            <person name="Nielsen P.H."/>
            <person name="Albertsen M."/>
        </authorList>
    </citation>
    <scope>NUCLEOTIDE SEQUENCE [LARGE SCALE GENOMIC DNA]</scope>
    <source>
        <strain evidence="1">Ribe_18-Q3-R11-54_BAT3C.373</strain>
    </source>
</reference>
<gene>
    <name evidence="1" type="ORF">IPO85_04760</name>
</gene>
<accession>A0A9D7XGL4</accession>
<evidence type="ECO:0000313" key="1">
    <source>
        <dbReference type="EMBL" id="MBK9716818.1"/>
    </source>
</evidence>